<dbReference type="InterPro" id="IPR036291">
    <property type="entry name" value="NAD(P)-bd_dom_sf"/>
</dbReference>
<name>A0A3B0WGM7_9ZZZZ</name>
<accession>A0A3B0WGM7</accession>
<evidence type="ECO:0000256" key="1">
    <source>
        <dbReference type="ARBA" id="ARBA00006484"/>
    </source>
</evidence>
<reference evidence="3" key="1">
    <citation type="submission" date="2018-06" db="EMBL/GenBank/DDBJ databases">
        <authorList>
            <person name="Zhirakovskaya E."/>
        </authorList>
    </citation>
    <scope>NUCLEOTIDE SEQUENCE</scope>
</reference>
<dbReference type="PANTHER" id="PTHR43639">
    <property type="entry name" value="OXIDOREDUCTASE, SHORT-CHAIN DEHYDROGENASE/REDUCTASE FAMILY (AFU_ORTHOLOGUE AFUA_5G02870)"/>
    <property type="match status" value="1"/>
</dbReference>
<dbReference type="PROSITE" id="PS00061">
    <property type="entry name" value="ADH_SHORT"/>
    <property type="match status" value="1"/>
</dbReference>
<dbReference type="PRINTS" id="PR00080">
    <property type="entry name" value="SDRFAMILY"/>
</dbReference>
<dbReference type="Gene3D" id="3.40.50.720">
    <property type="entry name" value="NAD(P)-binding Rossmann-like Domain"/>
    <property type="match status" value="1"/>
</dbReference>
<sequence>MDNSNAKITRIKTALITGGAKRIGAATTEILHQADYNVIIHCRLSRQEADKLAAKLNDIRENSAQVIQADLNNETAYNYLIEQAYSCWNRLDALINNASSFFPTPIGSITLDDWNNLINSNMKAPLFLAQAAAPYLKQVQGCIVNMIDVHGQRPMSEHTVYCAAKAGLSMITMSLAKELGPEVRVNGIAPGAILWPGSDNMSNDMPEHTKNIILQRTALKRLGEPIDIAKTVLFLVKDANYITGQIIAVDGGRSLNI</sequence>
<dbReference type="PRINTS" id="PR00081">
    <property type="entry name" value="GDHRDH"/>
</dbReference>
<dbReference type="NCBIfam" id="NF006598">
    <property type="entry name" value="PRK09135.1"/>
    <property type="match status" value="1"/>
</dbReference>
<keyword evidence="2" id="KW-0560">Oxidoreductase</keyword>
<evidence type="ECO:0000256" key="2">
    <source>
        <dbReference type="ARBA" id="ARBA00023002"/>
    </source>
</evidence>
<comment type="similarity">
    <text evidence="1">Belongs to the short-chain dehydrogenases/reductases (SDR) family.</text>
</comment>
<dbReference type="GO" id="GO:0016491">
    <property type="term" value="F:oxidoreductase activity"/>
    <property type="evidence" value="ECO:0007669"/>
    <property type="project" value="UniProtKB-KW"/>
</dbReference>
<dbReference type="EMBL" id="UOFD01000013">
    <property type="protein sequence ID" value="VAW50442.1"/>
    <property type="molecule type" value="Genomic_DNA"/>
</dbReference>
<dbReference type="Pfam" id="PF13561">
    <property type="entry name" value="adh_short_C2"/>
    <property type="match status" value="1"/>
</dbReference>
<dbReference type="PANTHER" id="PTHR43639:SF1">
    <property type="entry name" value="SHORT-CHAIN DEHYDROGENASE_REDUCTASE FAMILY PROTEIN"/>
    <property type="match status" value="1"/>
</dbReference>
<organism evidence="3">
    <name type="scientific">hydrothermal vent metagenome</name>
    <dbReference type="NCBI Taxonomy" id="652676"/>
    <lineage>
        <taxon>unclassified sequences</taxon>
        <taxon>metagenomes</taxon>
        <taxon>ecological metagenomes</taxon>
    </lineage>
</organism>
<dbReference type="InterPro" id="IPR020904">
    <property type="entry name" value="Sc_DH/Rdtase_CS"/>
</dbReference>
<gene>
    <name evidence="3" type="ORF">MNBD_GAMMA06-1736</name>
</gene>
<dbReference type="FunFam" id="3.40.50.720:FF:000084">
    <property type="entry name" value="Short-chain dehydrogenase reductase"/>
    <property type="match status" value="1"/>
</dbReference>
<dbReference type="InterPro" id="IPR002347">
    <property type="entry name" value="SDR_fam"/>
</dbReference>
<dbReference type="AlphaFoldDB" id="A0A3B0WGM7"/>
<proteinExistence type="inferred from homology"/>
<protein>
    <submittedName>
        <fullName evidence="3">FolM Alternative dihydrofolate reductase 1</fullName>
    </submittedName>
</protein>
<evidence type="ECO:0000313" key="3">
    <source>
        <dbReference type="EMBL" id="VAW50442.1"/>
    </source>
</evidence>
<dbReference type="SUPFAM" id="SSF51735">
    <property type="entry name" value="NAD(P)-binding Rossmann-fold domains"/>
    <property type="match status" value="1"/>
</dbReference>